<dbReference type="Proteomes" id="UP001062846">
    <property type="component" value="Chromosome 3"/>
</dbReference>
<keyword evidence="2" id="KW-1185">Reference proteome</keyword>
<gene>
    <name evidence="1" type="ORF">RHMOL_Rhmol03G0154700</name>
</gene>
<comment type="caution">
    <text evidence="1">The sequence shown here is derived from an EMBL/GenBank/DDBJ whole genome shotgun (WGS) entry which is preliminary data.</text>
</comment>
<evidence type="ECO:0000313" key="1">
    <source>
        <dbReference type="EMBL" id="KAI8564081.1"/>
    </source>
</evidence>
<organism evidence="1 2">
    <name type="scientific">Rhododendron molle</name>
    <name type="common">Chinese azalea</name>
    <name type="synonym">Azalea mollis</name>
    <dbReference type="NCBI Taxonomy" id="49168"/>
    <lineage>
        <taxon>Eukaryota</taxon>
        <taxon>Viridiplantae</taxon>
        <taxon>Streptophyta</taxon>
        <taxon>Embryophyta</taxon>
        <taxon>Tracheophyta</taxon>
        <taxon>Spermatophyta</taxon>
        <taxon>Magnoliopsida</taxon>
        <taxon>eudicotyledons</taxon>
        <taxon>Gunneridae</taxon>
        <taxon>Pentapetalae</taxon>
        <taxon>asterids</taxon>
        <taxon>Ericales</taxon>
        <taxon>Ericaceae</taxon>
        <taxon>Ericoideae</taxon>
        <taxon>Rhodoreae</taxon>
        <taxon>Rhododendron</taxon>
    </lineage>
</organism>
<protein>
    <submittedName>
        <fullName evidence="1">Uncharacterized protein</fullName>
    </submittedName>
</protein>
<dbReference type="EMBL" id="CM046390">
    <property type="protein sequence ID" value="KAI8564081.1"/>
    <property type="molecule type" value="Genomic_DNA"/>
</dbReference>
<evidence type="ECO:0000313" key="2">
    <source>
        <dbReference type="Proteomes" id="UP001062846"/>
    </source>
</evidence>
<sequence>MELGLEFVIIEGDSQQLVHLVQRRKEDHQVVGVLVADILHLLAGFFNSEFL</sequence>
<reference evidence="1" key="1">
    <citation type="submission" date="2022-02" db="EMBL/GenBank/DDBJ databases">
        <title>Plant Genome Project.</title>
        <authorList>
            <person name="Zhang R.-G."/>
        </authorList>
    </citation>
    <scope>NUCLEOTIDE SEQUENCE</scope>
    <source>
        <strain evidence="1">AT1</strain>
    </source>
</reference>
<accession>A0ACC0PG06</accession>
<proteinExistence type="predicted"/>
<name>A0ACC0PG06_RHOML</name>